<evidence type="ECO:0000313" key="3">
    <source>
        <dbReference type="Proteomes" id="UP000011713"/>
    </source>
</evidence>
<name>M4BNX8_HYAAE</name>
<accession>M4BNX8</accession>
<protein>
    <recommendedName>
        <fullName evidence="4">Reverse transcriptase Ty1/copia-type domain-containing protein</fullName>
    </recommendedName>
</protein>
<feature type="region of interest" description="Disordered" evidence="1">
    <location>
        <begin position="83"/>
        <end position="104"/>
    </location>
</feature>
<dbReference type="VEuPathDB" id="FungiDB:HpaG808116"/>
<evidence type="ECO:0000313" key="2">
    <source>
        <dbReference type="EnsemblProtists" id="HpaP808116"/>
    </source>
</evidence>
<evidence type="ECO:0008006" key="4">
    <source>
        <dbReference type="Google" id="ProtNLM"/>
    </source>
</evidence>
<dbReference type="EMBL" id="JH598476">
    <property type="status" value="NOT_ANNOTATED_CDS"/>
    <property type="molecule type" value="Genomic_DNA"/>
</dbReference>
<reference evidence="3" key="1">
    <citation type="journal article" date="2010" name="Science">
        <title>Signatures of adaptation to obligate biotrophy in the Hyaloperonospora arabidopsidis genome.</title>
        <authorList>
            <person name="Baxter L."/>
            <person name="Tripathy S."/>
            <person name="Ishaque N."/>
            <person name="Boot N."/>
            <person name="Cabral A."/>
            <person name="Kemen E."/>
            <person name="Thines M."/>
            <person name="Ah-Fong A."/>
            <person name="Anderson R."/>
            <person name="Badejoko W."/>
            <person name="Bittner-Eddy P."/>
            <person name="Boore J.L."/>
            <person name="Chibucos M.C."/>
            <person name="Coates M."/>
            <person name="Dehal P."/>
            <person name="Delehaunty K."/>
            <person name="Dong S."/>
            <person name="Downton P."/>
            <person name="Dumas B."/>
            <person name="Fabro G."/>
            <person name="Fronick C."/>
            <person name="Fuerstenberg S.I."/>
            <person name="Fulton L."/>
            <person name="Gaulin E."/>
            <person name="Govers F."/>
            <person name="Hughes L."/>
            <person name="Humphray S."/>
            <person name="Jiang R.H."/>
            <person name="Judelson H."/>
            <person name="Kamoun S."/>
            <person name="Kyung K."/>
            <person name="Meijer H."/>
            <person name="Minx P."/>
            <person name="Morris P."/>
            <person name="Nelson J."/>
            <person name="Phuntumart V."/>
            <person name="Qutob D."/>
            <person name="Rehmany A."/>
            <person name="Rougon-Cardoso A."/>
            <person name="Ryden P."/>
            <person name="Torto-Alalibo T."/>
            <person name="Studholme D."/>
            <person name="Wang Y."/>
            <person name="Win J."/>
            <person name="Wood J."/>
            <person name="Clifton S.W."/>
            <person name="Rogers J."/>
            <person name="Van den Ackerveken G."/>
            <person name="Jones J.D."/>
            <person name="McDowell J.M."/>
            <person name="Beynon J."/>
            <person name="Tyler B.M."/>
        </authorList>
    </citation>
    <scope>NUCLEOTIDE SEQUENCE [LARGE SCALE GENOMIC DNA]</scope>
    <source>
        <strain evidence="3">Emoy2</strain>
    </source>
</reference>
<keyword evidence="3" id="KW-1185">Reference proteome</keyword>
<dbReference type="AlphaFoldDB" id="M4BNX8"/>
<dbReference type="HOGENOM" id="CLU_1291166_0_0_1"/>
<evidence type="ECO:0000256" key="1">
    <source>
        <dbReference type="SAM" id="MobiDB-lite"/>
    </source>
</evidence>
<sequence>MAIRKREKFSVQERRARSYRCDVRVASDEVIIAAFDRNPRNYSKAMHSSKCMEWQTEMHDEIAALDSSRRRLEPDVRCRDGHFDGEGRAGARSDVGRAGKARGYPERVRTCRERSPPRHLAGGSAWHDGVRQHAARSWRGECRRGCPRAAKEPVWIKQAGRLRSQLLPARLSDVSSTRCVTDICVYHKRDGDELVVIGVYVDDLLATGKSIAAV</sequence>
<dbReference type="EnsemblProtists" id="HpaT808116">
    <property type="protein sequence ID" value="HpaP808116"/>
    <property type="gene ID" value="HpaG808116"/>
</dbReference>
<dbReference type="Proteomes" id="UP000011713">
    <property type="component" value="Unassembled WGS sequence"/>
</dbReference>
<dbReference type="InParanoid" id="M4BNX8"/>
<proteinExistence type="predicted"/>
<reference evidence="2" key="2">
    <citation type="submission" date="2015-06" db="UniProtKB">
        <authorList>
            <consortium name="EnsemblProtists"/>
        </authorList>
    </citation>
    <scope>IDENTIFICATION</scope>
    <source>
        <strain evidence="2">Emoy2</strain>
    </source>
</reference>
<organism evidence="2 3">
    <name type="scientific">Hyaloperonospora arabidopsidis (strain Emoy2)</name>
    <name type="common">Downy mildew agent</name>
    <name type="synonym">Peronospora arabidopsidis</name>
    <dbReference type="NCBI Taxonomy" id="559515"/>
    <lineage>
        <taxon>Eukaryota</taxon>
        <taxon>Sar</taxon>
        <taxon>Stramenopiles</taxon>
        <taxon>Oomycota</taxon>
        <taxon>Peronosporomycetes</taxon>
        <taxon>Peronosporales</taxon>
        <taxon>Peronosporaceae</taxon>
        <taxon>Hyaloperonospora</taxon>
    </lineage>
</organism>